<dbReference type="AlphaFoldDB" id="A0A2P5A498"/>
<evidence type="ECO:0000313" key="1">
    <source>
        <dbReference type="EMBL" id="PON31366.1"/>
    </source>
</evidence>
<comment type="caution">
    <text evidence="1">The sequence shown here is derived from an EMBL/GenBank/DDBJ whole genome shotgun (WGS) entry which is preliminary data.</text>
</comment>
<organism evidence="1 2">
    <name type="scientific">Parasponia andersonii</name>
    <name type="common">Sponia andersonii</name>
    <dbReference type="NCBI Taxonomy" id="3476"/>
    <lineage>
        <taxon>Eukaryota</taxon>
        <taxon>Viridiplantae</taxon>
        <taxon>Streptophyta</taxon>
        <taxon>Embryophyta</taxon>
        <taxon>Tracheophyta</taxon>
        <taxon>Spermatophyta</taxon>
        <taxon>Magnoliopsida</taxon>
        <taxon>eudicotyledons</taxon>
        <taxon>Gunneridae</taxon>
        <taxon>Pentapetalae</taxon>
        <taxon>rosids</taxon>
        <taxon>fabids</taxon>
        <taxon>Rosales</taxon>
        <taxon>Cannabaceae</taxon>
        <taxon>Parasponia</taxon>
    </lineage>
</organism>
<keyword evidence="2" id="KW-1185">Reference proteome</keyword>
<accession>A0A2P5A498</accession>
<protein>
    <submittedName>
        <fullName evidence="1">Uncharacterized protein</fullName>
    </submittedName>
</protein>
<gene>
    <name evidence="1" type="ORF">PanWU01x14_370480</name>
</gene>
<proteinExistence type="predicted"/>
<dbReference type="EMBL" id="JXTB01001094">
    <property type="protein sequence ID" value="PON31366.1"/>
    <property type="molecule type" value="Genomic_DNA"/>
</dbReference>
<reference evidence="2" key="1">
    <citation type="submission" date="2016-06" db="EMBL/GenBank/DDBJ databases">
        <title>Parallel loss of symbiosis genes in relatives of nitrogen-fixing non-legume Parasponia.</title>
        <authorList>
            <person name="Van Velzen R."/>
            <person name="Holmer R."/>
            <person name="Bu F."/>
            <person name="Rutten L."/>
            <person name="Van Zeijl A."/>
            <person name="Liu W."/>
            <person name="Santuari L."/>
            <person name="Cao Q."/>
            <person name="Sharma T."/>
            <person name="Shen D."/>
            <person name="Roswanjaya Y."/>
            <person name="Wardhani T."/>
            <person name="Kalhor M.S."/>
            <person name="Jansen J."/>
            <person name="Van den Hoogen J."/>
            <person name="Gungor B."/>
            <person name="Hartog M."/>
            <person name="Hontelez J."/>
            <person name="Verver J."/>
            <person name="Yang W.-C."/>
            <person name="Schijlen E."/>
            <person name="Repin R."/>
            <person name="Schilthuizen M."/>
            <person name="Schranz E."/>
            <person name="Heidstra R."/>
            <person name="Miyata K."/>
            <person name="Fedorova E."/>
            <person name="Kohlen W."/>
            <person name="Bisseling T."/>
            <person name="Smit S."/>
            <person name="Geurts R."/>
        </authorList>
    </citation>
    <scope>NUCLEOTIDE SEQUENCE [LARGE SCALE GENOMIC DNA]</scope>
    <source>
        <strain evidence="2">cv. WU1-14</strain>
    </source>
</reference>
<feature type="non-terminal residue" evidence="1">
    <location>
        <position position="1"/>
    </location>
</feature>
<name>A0A2P5A498_PARAD</name>
<sequence length="104" mass="11903">ICQNPDSLVSRILKYKYFKTKDFLDVNLGTNCIAPWRGIVWDRYGLKVGLRGKVGYGQSLQVFSDPWLPRPHLFKPITVLSDPTRNLKVSDLMIGQGVWDSNHL</sequence>
<dbReference type="OrthoDB" id="1929473at2759"/>
<evidence type="ECO:0000313" key="2">
    <source>
        <dbReference type="Proteomes" id="UP000237105"/>
    </source>
</evidence>
<dbReference type="Proteomes" id="UP000237105">
    <property type="component" value="Unassembled WGS sequence"/>
</dbReference>